<feature type="domain" description="Probable ATP-binding protein BrxC alpha-helical" evidence="2">
    <location>
        <begin position="919"/>
        <end position="1026"/>
    </location>
</feature>
<dbReference type="Pfam" id="PF25792">
    <property type="entry name" value="BREX_BrxC_helical"/>
    <property type="match status" value="1"/>
</dbReference>
<evidence type="ECO:0000313" key="3">
    <source>
        <dbReference type="EMBL" id="APB32608.1"/>
    </source>
</evidence>
<dbReference type="RefSeq" id="WP_071453316.1">
    <property type="nucleotide sequence ID" value="NZ_CP017675.1"/>
</dbReference>
<organism evidence="3 4">
    <name type="scientific">Gloeomargarita lithophora Alchichica-D10</name>
    <dbReference type="NCBI Taxonomy" id="1188229"/>
    <lineage>
        <taxon>Bacteria</taxon>
        <taxon>Bacillati</taxon>
        <taxon>Cyanobacteriota</taxon>
        <taxon>Cyanophyceae</taxon>
        <taxon>Gloeomargaritales</taxon>
        <taxon>Gloeomargaritaceae</taxon>
        <taxon>Gloeomargarita</taxon>
    </lineage>
</organism>
<dbReference type="STRING" id="1188229.GlitD10_0301"/>
<accession>A0A1J0A9J1</accession>
<name>A0A1J0A9J1_9CYAN</name>
<sequence length="1210" mass="137667">MNNIADLLKRDLKCPIEEVIQVDQAEEASVLMEISEYVATDSIRKHYRTLLDAIASAGTEPNESIGVWVSGFFGSGKSSFAKNLGYALHNKAVCGQSFGELFQAQLQDEQISNLLTLINRTIPTGVILFEVAKEVDSRLISQRISELIYTMLLKELGYADDFDIAELEITLEAEEKLDEFMQICQEKLERDWFTARAGSHKVSVASHALYYLNPTVYTTPDSWAHGLRGQDTKITTKKVVERTFELWGRRRPGQALIFIIDEVGQYVARHSEKIEDLRAVIEEFGKVGKNLALQRKIIAPGWIVVTSQEKLDEVVAAIDDKKIDIAKLQDRFRHRVDLAPSDIREVATKRVLAKKTDALPILNHLFQHNQGRLNEAVKLERTARRTDITCDSFSQFYPYLPHYIDLCISIVSGIRLQPGAPKHYGGSNRTIIKQAYEMLVSDRTALASQSIGTLVTLDKVYELVEGNLSSERRTDIYQISECFPTVPPAQNWTLRTAKVICLLEFIRDLPRTPRNIAALLVDRVDQTAPIQEVEQAIDLLEKAQFIRLTEEGWKLQTAQEKNWTNERNSYLAPRPRERHEITRSSIRQIFQQTNLKNHRYLQRTFKLGITLDDTVLIPEDDLTLHLNLVDQSDEISAKIEQLRPESQQTTKAQALYWVSAHTSEIDDLIAQVYASNQMITKYEELRTKGNITDQERSCLQDEMNDRSRYSNRLLEKFTSALEQGTGLFQGFQSDASELGKNWAEILPKLIANILPTLYPQLALANCPLTGNEAEEILKTTNMQSLSQVFFRGENGLHLISKTANKFVINTQAPILREVADYLRNEHSYGNKDTRTGKALEQKFARSPYGWDRDILRLILATLFRAGEIEISHQGSRYNNPQDPLARPCLTNILAFRSSLFSPRQAISLRTLTQAVNQLESLTGEEVDVEESAIANALKKLAQVEQEKIYPLLSTAQKYELPITDLIKAYQQTWRNIQNSVSDDCIRTLVETGTELATAKEQVRTWQTFLQENRLTQWQTARQALQIWHSLSPVRPDLSATVDELKNLLQRQEFINHWQVITNHSNTIHTAYRQAYNELFTKRQALYQAAIDEIKNHPLWRDNHSLLGQLEARIGMETDLQSVQQGETLGTASLAQMESDCLAVTGLKASVIQQLQANAIPPETQARTRKIRMAEFFQQPIQTQAELQSALKLIEATLQKCIDEGVIIILE</sequence>
<keyword evidence="4" id="KW-1185">Reference proteome</keyword>
<dbReference type="InterPro" id="IPR058038">
    <property type="entry name" value="BREX_BrxC_wHTH"/>
</dbReference>
<dbReference type="Proteomes" id="UP000180235">
    <property type="component" value="Chromosome"/>
</dbReference>
<dbReference type="NCBIfam" id="NF033441">
    <property type="entry name" value="BREX_BrxC"/>
    <property type="match status" value="1"/>
</dbReference>
<dbReference type="KEGG" id="glt:GlitD10_0301"/>
<dbReference type="InterPro" id="IPR047679">
    <property type="entry name" value="BREX_BrxC"/>
</dbReference>
<dbReference type="AlphaFoldDB" id="A0A1J0A9J1"/>
<evidence type="ECO:0000313" key="4">
    <source>
        <dbReference type="Proteomes" id="UP000180235"/>
    </source>
</evidence>
<feature type="domain" description="Probable ATP-binding protein BrxC winged helix-turn-helix" evidence="1">
    <location>
        <begin position="808"/>
        <end position="879"/>
    </location>
</feature>
<dbReference type="OrthoDB" id="3201900at2"/>
<dbReference type="SUPFAM" id="SSF52540">
    <property type="entry name" value="P-loop containing nucleoside triphosphate hydrolases"/>
    <property type="match status" value="1"/>
</dbReference>
<reference evidence="3 4" key="1">
    <citation type="submission" date="2016-10" db="EMBL/GenBank/DDBJ databases">
        <title>Description of Gloeomargarita lithophora gen. nov., sp. nov., a thylakoid-bearing basal-branching cyanobacterium with intracellular carbonates, and proposal for Gloeomargaritales ord. nov.</title>
        <authorList>
            <person name="Moreira D."/>
            <person name="Tavera R."/>
            <person name="Benzerara K."/>
            <person name="Skouri-Panet F."/>
            <person name="Couradeau E."/>
            <person name="Gerard E."/>
            <person name="Loussert C."/>
            <person name="Novelo E."/>
            <person name="Zivanovic Y."/>
            <person name="Lopez-Garcia P."/>
        </authorList>
    </citation>
    <scope>NUCLEOTIDE SEQUENCE [LARGE SCALE GENOMIC DNA]</scope>
    <source>
        <strain evidence="3 4">D10</strain>
    </source>
</reference>
<evidence type="ECO:0000259" key="1">
    <source>
        <dbReference type="Pfam" id="PF25791"/>
    </source>
</evidence>
<dbReference type="Pfam" id="PF25791">
    <property type="entry name" value="WHD_BREX_BrxC"/>
    <property type="match status" value="1"/>
</dbReference>
<protein>
    <submittedName>
        <fullName evidence="3">Transposase</fullName>
    </submittedName>
</protein>
<evidence type="ECO:0000259" key="2">
    <source>
        <dbReference type="Pfam" id="PF25792"/>
    </source>
</evidence>
<gene>
    <name evidence="3" type="ORF">GlitD10_0301</name>
</gene>
<dbReference type="InterPro" id="IPR058037">
    <property type="entry name" value="BREX_BrxC_helical"/>
</dbReference>
<proteinExistence type="predicted"/>
<dbReference type="EMBL" id="CP017675">
    <property type="protein sequence ID" value="APB32608.1"/>
    <property type="molecule type" value="Genomic_DNA"/>
</dbReference>
<dbReference type="InterPro" id="IPR027417">
    <property type="entry name" value="P-loop_NTPase"/>
</dbReference>